<name>A0A2D3NDY4_PREIN</name>
<gene>
    <name evidence="1" type="ORF">CTM50_11755</name>
</gene>
<organism evidence="1 2">
    <name type="scientific">Prevotella intermedia</name>
    <dbReference type="NCBI Taxonomy" id="28131"/>
    <lineage>
        <taxon>Bacteria</taxon>
        <taxon>Pseudomonadati</taxon>
        <taxon>Bacteroidota</taxon>
        <taxon>Bacteroidia</taxon>
        <taxon>Bacteroidales</taxon>
        <taxon>Prevotellaceae</taxon>
        <taxon>Prevotella</taxon>
    </lineage>
</organism>
<sequence>MPSRSYVILVLTYKQCTIFITNLSKYKFKQLIYIIKHDKREQKLQNKLFNALKIKNFRIFAS</sequence>
<dbReference type="EMBL" id="CP024696">
    <property type="protein sequence ID" value="ATV53638.1"/>
    <property type="molecule type" value="Genomic_DNA"/>
</dbReference>
<protein>
    <submittedName>
        <fullName evidence="1">Uncharacterized protein</fullName>
    </submittedName>
</protein>
<accession>A0A2D3NDY4</accession>
<evidence type="ECO:0000313" key="2">
    <source>
        <dbReference type="Proteomes" id="UP000229323"/>
    </source>
</evidence>
<reference evidence="1 2" key="1">
    <citation type="submission" date="2017-11" db="EMBL/GenBank/DDBJ databases">
        <title>Genome sequencing of Prevotella intermedia KCOM 2033.</title>
        <authorList>
            <person name="Kook J.-K."/>
            <person name="Park S.-N."/>
            <person name="Lim Y.K."/>
        </authorList>
    </citation>
    <scope>NUCLEOTIDE SEQUENCE [LARGE SCALE GENOMIC DNA]</scope>
    <source>
        <strain evidence="1 2">KCOM 2033</strain>
    </source>
</reference>
<proteinExistence type="predicted"/>
<evidence type="ECO:0000313" key="1">
    <source>
        <dbReference type="EMBL" id="ATV53638.1"/>
    </source>
</evidence>
<dbReference type="AlphaFoldDB" id="A0A2D3NDY4"/>
<dbReference type="Proteomes" id="UP000229323">
    <property type="component" value="Chromosome"/>
</dbReference>